<accession>A0ACB8P056</accession>
<proteinExistence type="predicted"/>
<organism evidence="1 2">
    <name type="scientific">Citrus sinensis</name>
    <name type="common">Sweet orange</name>
    <name type="synonym">Citrus aurantium var. sinensis</name>
    <dbReference type="NCBI Taxonomy" id="2711"/>
    <lineage>
        <taxon>Eukaryota</taxon>
        <taxon>Viridiplantae</taxon>
        <taxon>Streptophyta</taxon>
        <taxon>Embryophyta</taxon>
        <taxon>Tracheophyta</taxon>
        <taxon>Spermatophyta</taxon>
        <taxon>Magnoliopsida</taxon>
        <taxon>eudicotyledons</taxon>
        <taxon>Gunneridae</taxon>
        <taxon>Pentapetalae</taxon>
        <taxon>rosids</taxon>
        <taxon>malvids</taxon>
        <taxon>Sapindales</taxon>
        <taxon>Rutaceae</taxon>
        <taxon>Aurantioideae</taxon>
        <taxon>Citrus</taxon>
    </lineage>
</organism>
<evidence type="ECO:0000313" key="1">
    <source>
        <dbReference type="EMBL" id="KAH9803882.1"/>
    </source>
</evidence>
<reference evidence="2" key="1">
    <citation type="journal article" date="2023" name="Hortic. Res.">
        <title>A chromosome-level phased genome enabling allele-level studies in sweet orange: a case study on citrus Huanglongbing tolerance.</title>
        <authorList>
            <person name="Wu B."/>
            <person name="Yu Q."/>
            <person name="Deng Z."/>
            <person name="Duan Y."/>
            <person name="Luo F."/>
            <person name="Gmitter F. Jr."/>
        </authorList>
    </citation>
    <scope>NUCLEOTIDE SEQUENCE [LARGE SCALE GENOMIC DNA]</scope>
    <source>
        <strain evidence="2">cv. Valencia</strain>
    </source>
</reference>
<evidence type="ECO:0000313" key="2">
    <source>
        <dbReference type="Proteomes" id="UP000829398"/>
    </source>
</evidence>
<dbReference type="EMBL" id="CM039170">
    <property type="protein sequence ID" value="KAH9803882.1"/>
    <property type="molecule type" value="Genomic_DNA"/>
</dbReference>
<gene>
    <name evidence="1" type="ORF">KPL71_001935</name>
</gene>
<name>A0ACB8P056_CITSI</name>
<comment type="caution">
    <text evidence="1">The sequence shown here is derived from an EMBL/GenBank/DDBJ whole genome shotgun (WGS) entry which is preliminary data.</text>
</comment>
<sequence>MKQITDKLACAGSPVSDRDMLQQILNGLGAGYLDLATFITASKLDYDDAYALLLTHEARLEQNQSEKHMINANYVNMSNWNNNSMMNAYYAQIRGHTRRGGYTGGAQGNYNGHSGGRNGMFNGRGMFLNSHPRGFPAGTDHFGNQGRNQMMMGSNRFGSSGRDSFGNTGFNGTGNLPPFESQVSNSNNSMNTCQICFKVGHTAVECWHKFEENYIPQSPRQFQRGKGSKSAYIANYEPAYIPYYPTNDDPWPVNNNGLHMSQSGYPCASDNSGMPWVGTASAAYCEGPADEGWYLDSGATHHLTNSMGNLNIRDEFRGNEKLIIGNGEGLSITHIGDSYFSFKNSKSQPADLHIALKNILLVPSITKNLISISKLTTDNNISVEFLGSFYVVKDLLKRQVLMQGIAEKELYKLLVKPMPSTKNSSLSHSQANKPLSMLSFCHLAYHMPSVKYINNSNNCLQNGFDVCSDKPNKIALLHRRFGHPNSQSLLHLPKLHHADKFSLNMVKQATQHFCEACQLDPAFNSENKTQSISSSALSPHQVFHLSNLPVVSNPYNSSFESYSPACSSSTELFSSTDHQQANEATQCQTPNLNPALEPVHDLDSPNTTDPTQIPLPSQSQITSNNIQHVQNNHPMTTRGKAGIFKPKMYTTVLVHKEPDSVGEALQDTNWFTAMKNEYDALIENRTWSLVPRTENQKVVGNKWVYRIKYNTDGSVAKYKARLVAKGCQQIEGVNYFDTFSPVVKPATVRVVLSLAVMNQWIVRQVDVNNAFLNGELSEEVFMQQPEGFVDKSKSNHVCRLHKALYGLKQAPRACGKDSKLQKVVKGELGYYVEDATHYRSIVGGLQYLILTRPEIAYFVHKLSQYVSAPTMQHLMACKRVLKYLKKTQDYGLKFVKDGDLKITAFTDADWGSDLDDRKSIGAYCVYLGNNLISWSSKKQTVVTKSSAESEYRALASAASEIAWLKSLFLEMEVYCVERPTIWCDNISATELAKNLVFHSRTKHIEIDVHFIRDKVLSGDLKICYVPSEDQIADILTKPLSSPQFNYLRDNLNVFSCPLSLRGAVKIAHCAEVRKKSQRVKLPVVICATSEGPRQQQLPA</sequence>
<protein>
    <submittedName>
        <fullName evidence="1">Retrovirus-related pol polyprotein from transposon RE1</fullName>
    </submittedName>
</protein>
<keyword evidence="2" id="KW-1185">Reference proteome</keyword>
<dbReference type="Proteomes" id="UP000829398">
    <property type="component" value="Chromosome 1"/>
</dbReference>